<dbReference type="EMBL" id="QRNN01000146">
    <property type="protein sequence ID" value="RHK44057.1"/>
    <property type="molecule type" value="Genomic_DNA"/>
</dbReference>
<name>A0AA92V4G7_9BACT</name>
<sequence length="63" mass="7244">MKNIKTYASAAQGETSERERTVTTEKDCDIGLLRKVLLSRGWPIGFTTKLMLQIYKNNLNKRI</sequence>
<feature type="region of interest" description="Disordered" evidence="1">
    <location>
        <begin position="1"/>
        <end position="20"/>
    </location>
</feature>
<accession>A0AA92V4G7</accession>
<dbReference type="AlphaFoldDB" id="A0AA92V4G7"/>
<evidence type="ECO:0000256" key="1">
    <source>
        <dbReference type="SAM" id="MobiDB-lite"/>
    </source>
</evidence>
<reference evidence="2 3" key="1">
    <citation type="submission" date="2018-08" db="EMBL/GenBank/DDBJ databases">
        <title>A genome reference for cultivated species of the human gut microbiota.</title>
        <authorList>
            <person name="Zou Y."/>
            <person name="Xue W."/>
            <person name="Luo G."/>
        </authorList>
    </citation>
    <scope>NUCLEOTIDE SEQUENCE [LARGE SCALE GENOMIC DNA]</scope>
    <source>
        <strain evidence="2 3">AF43-2</strain>
    </source>
</reference>
<gene>
    <name evidence="2" type="ORF">DW064_15805</name>
</gene>
<evidence type="ECO:0000313" key="3">
    <source>
        <dbReference type="Proteomes" id="UP000284562"/>
    </source>
</evidence>
<comment type="caution">
    <text evidence="2">The sequence shown here is derived from an EMBL/GenBank/DDBJ whole genome shotgun (WGS) entry which is preliminary data.</text>
</comment>
<dbReference type="Proteomes" id="UP000284562">
    <property type="component" value="Unassembled WGS sequence"/>
</dbReference>
<proteinExistence type="predicted"/>
<protein>
    <submittedName>
        <fullName evidence="2">Uncharacterized protein</fullName>
    </submittedName>
</protein>
<evidence type="ECO:0000313" key="2">
    <source>
        <dbReference type="EMBL" id="RHK44057.1"/>
    </source>
</evidence>
<organism evidence="2 3">
    <name type="scientific">Segatella copri</name>
    <dbReference type="NCBI Taxonomy" id="165179"/>
    <lineage>
        <taxon>Bacteria</taxon>
        <taxon>Pseudomonadati</taxon>
        <taxon>Bacteroidota</taxon>
        <taxon>Bacteroidia</taxon>
        <taxon>Bacteroidales</taxon>
        <taxon>Prevotellaceae</taxon>
        <taxon>Segatella</taxon>
    </lineage>
</organism>